<sequence>MEFNIFLLFGVCAIINTQFNYHIVNALLGSGVRNAFEEEFPFIVAFRRINNVNPNPSRDHICTGALITKQHVLSAAQCHDRRLVNQTIVLHGSNSLLYCTTYRILWWITFNKWADLTGRNHLFSDNDISVTKLIYEVQGNVEPALLSSVPYDDLVHEEVDLAGWGVNFRRAVSLNMLTAKTRILSIRECENHIQHLVDRIIGIHERHFCTFHDPFVLMLRGDFGGPVLHNHKIIGVNKNVLPDLGKDYNQFKVNIHTSINYYRVFLTAVTNEDFNFEN</sequence>
<dbReference type="Pfam" id="PF00089">
    <property type="entry name" value="Trypsin"/>
    <property type="match status" value="1"/>
</dbReference>
<reference evidence="7" key="1">
    <citation type="submission" date="2025-08" db="UniProtKB">
        <authorList>
            <consortium name="RefSeq"/>
        </authorList>
    </citation>
    <scope>IDENTIFICATION</scope>
</reference>
<evidence type="ECO:0000313" key="6">
    <source>
        <dbReference type="Proteomes" id="UP000695007"/>
    </source>
</evidence>
<dbReference type="RefSeq" id="XP_011495579.1">
    <property type="nucleotide sequence ID" value="XM_011497277.1"/>
</dbReference>
<dbReference type="GO" id="GO:0006508">
    <property type="term" value="P:proteolysis"/>
    <property type="evidence" value="ECO:0007669"/>
    <property type="project" value="UniProtKB-KW"/>
</dbReference>
<dbReference type="GO" id="GO:0004252">
    <property type="term" value="F:serine-type endopeptidase activity"/>
    <property type="evidence" value="ECO:0007669"/>
    <property type="project" value="InterPro"/>
</dbReference>
<keyword evidence="4" id="KW-1015">Disulfide bond</keyword>
<dbReference type="InterPro" id="IPR043504">
    <property type="entry name" value="Peptidase_S1_PA_chymotrypsin"/>
</dbReference>
<protein>
    <submittedName>
        <fullName evidence="7">Uncharacterized protein LOC105360384</fullName>
    </submittedName>
</protein>
<keyword evidence="2" id="KW-0378">Hydrolase</keyword>
<evidence type="ECO:0000256" key="2">
    <source>
        <dbReference type="ARBA" id="ARBA00022801"/>
    </source>
</evidence>
<keyword evidence="6" id="KW-1185">Reference proteome</keyword>
<keyword evidence="1" id="KW-0645">Protease</keyword>
<proteinExistence type="predicted"/>
<evidence type="ECO:0000256" key="1">
    <source>
        <dbReference type="ARBA" id="ARBA00022670"/>
    </source>
</evidence>
<feature type="domain" description="Peptidase S1" evidence="5">
    <location>
        <begin position="27"/>
        <end position="278"/>
    </location>
</feature>
<dbReference type="Gene3D" id="2.40.10.10">
    <property type="entry name" value="Trypsin-like serine proteases"/>
    <property type="match status" value="1"/>
</dbReference>
<dbReference type="PROSITE" id="PS50240">
    <property type="entry name" value="TRYPSIN_DOM"/>
    <property type="match status" value="1"/>
</dbReference>
<dbReference type="SUPFAM" id="SSF50494">
    <property type="entry name" value="Trypsin-like serine proteases"/>
    <property type="match status" value="1"/>
</dbReference>
<dbReference type="KEGG" id="csol:105360384"/>
<dbReference type="InterPro" id="IPR001254">
    <property type="entry name" value="Trypsin_dom"/>
</dbReference>
<accession>A0AAJ6VLR6</accession>
<dbReference type="SMART" id="SM00020">
    <property type="entry name" value="Tryp_SPc"/>
    <property type="match status" value="1"/>
</dbReference>
<dbReference type="GeneID" id="105360384"/>
<evidence type="ECO:0000256" key="3">
    <source>
        <dbReference type="ARBA" id="ARBA00022825"/>
    </source>
</evidence>
<dbReference type="Proteomes" id="UP000695007">
    <property type="component" value="Unplaced"/>
</dbReference>
<keyword evidence="3" id="KW-0720">Serine protease</keyword>
<dbReference type="PANTHER" id="PTHR24276:SF98">
    <property type="entry name" value="FI18310P1-RELATED"/>
    <property type="match status" value="1"/>
</dbReference>
<dbReference type="AlphaFoldDB" id="A0AAJ6VLR6"/>
<dbReference type="PANTHER" id="PTHR24276">
    <property type="entry name" value="POLYSERASE-RELATED"/>
    <property type="match status" value="1"/>
</dbReference>
<gene>
    <name evidence="7" type="primary">LOC105360384</name>
</gene>
<evidence type="ECO:0000256" key="4">
    <source>
        <dbReference type="ARBA" id="ARBA00023157"/>
    </source>
</evidence>
<name>A0AAJ6VLR6_9HYME</name>
<dbReference type="InterPro" id="IPR050430">
    <property type="entry name" value="Peptidase_S1"/>
</dbReference>
<evidence type="ECO:0000259" key="5">
    <source>
        <dbReference type="PROSITE" id="PS50240"/>
    </source>
</evidence>
<evidence type="ECO:0000313" key="7">
    <source>
        <dbReference type="RefSeq" id="XP_011495579.1"/>
    </source>
</evidence>
<organism evidence="6 7">
    <name type="scientific">Ceratosolen solmsi marchali</name>
    <dbReference type="NCBI Taxonomy" id="326594"/>
    <lineage>
        <taxon>Eukaryota</taxon>
        <taxon>Metazoa</taxon>
        <taxon>Ecdysozoa</taxon>
        <taxon>Arthropoda</taxon>
        <taxon>Hexapoda</taxon>
        <taxon>Insecta</taxon>
        <taxon>Pterygota</taxon>
        <taxon>Neoptera</taxon>
        <taxon>Endopterygota</taxon>
        <taxon>Hymenoptera</taxon>
        <taxon>Apocrita</taxon>
        <taxon>Proctotrupomorpha</taxon>
        <taxon>Chalcidoidea</taxon>
        <taxon>Agaonidae</taxon>
        <taxon>Agaoninae</taxon>
        <taxon>Ceratosolen</taxon>
    </lineage>
</organism>
<dbReference type="InterPro" id="IPR009003">
    <property type="entry name" value="Peptidase_S1_PA"/>
</dbReference>